<evidence type="ECO:0000256" key="10">
    <source>
        <dbReference type="ARBA" id="ARBA00023112"/>
    </source>
</evidence>
<comment type="function">
    <text evidence="1">Efflux system for nickel and cobalt.</text>
</comment>
<dbReference type="GO" id="GO:0006824">
    <property type="term" value="P:cobalt ion transport"/>
    <property type="evidence" value="ECO:0007669"/>
    <property type="project" value="UniProtKB-KW"/>
</dbReference>
<evidence type="ECO:0000256" key="3">
    <source>
        <dbReference type="ARBA" id="ARBA00022426"/>
    </source>
</evidence>
<feature type="transmembrane region" description="Helical" evidence="13">
    <location>
        <begin position="156"/>
        <end position="180"/>
    </location>
</feature>
<dbReference type="GO" id="GO:0046583">
    <property type="term" value="F:monoatomic cation efflux transmembrane transporter activity"/>
    <property type="evidence" value="ECO:0007669"/>
    <property type="project" value="TreeGrafter"/>
</dbReference>
<feature type="transmembrane region" description="Helical" evidence="13">
    <location>
        <begin position="186"/>
        <end position="213"/>
    </location>
</feature>
<evidence type="ECO:0000256" key="5">
    <source>
        <dbReference type="ARBA" id="ARBA00022475"/>
    </source>
</evidence>
<dbReference type="PANTHER" id="PTHR40659:SF1">
    <property type="entry name" value="NICKEL_COBALT EFFLUX SYSTEM RCNA"/>
    <property type="match status" value="1"/>
</dbReference>
<keyword evidence="5" id="KW-1003">Cell membrane</keyword>
<evidence type="ECO:0000256" key="4">
    <source>
        <dbReference type="ARBA" id="ARBA00022448"/>
    </source>
</evidence>
<evidence type="ECO:0000313" key="14">
    <source>
        <dbReference type="EMBL" id="MDO7786817.1"/>
    </source>
</evidence>
<evidence type="ECO:0000256" key="1">
    <source>
        <dbReference type="ARBA" id="ARBA00002510"/>
    </source>
</evidence>
<keyword evidence="15" id="KW-1185">Reference proteome</keyword>
<keyword evidence="11 13" id="KW-0472">Membrane</keyword>
<organism evidence="14 15">
    <name type="scientific">Desulforamulus aquiferis</name>
    <dbReference type="NCBI Taxonomy" id="1397668"/>
    <lineage>
        <taxon>Bacteria</taxon>
        <taxon>Bacillati</taxon>
        <taxon>Bacillota</taxon>
        <taxon>Clostridia</taxon>
        <taxon>Eubacteriales</taxon>
        <taxon>Peptococcaceae</taxon>
        <taxon>Desulforamulus</taxon>
    </lineage>
</organism>
<comment type="subcellular location">
    <subcellularLocation>
        <location evidence="2 13">Cell membrane</location>
        <topology evidence="2 13">Multi-pass membrane protein</topology>
    </subcellularLocation>
</comment>
<feature type="transmembrane region" description="Helical" evidence="13">
    <location>
        <begin position="42"/>
        <end position="64"/>
    </location>
</feature>
<proteinExistence type="inferred from homology"/>
<dbReference type="Pfam" id="PF03824">
    <property type="entry name" value="NicO"/>
    <property type="match status" value="2"/>
</dbReference>
<evidence type="ECO:0000256" key="13">
    <source>
        <dbReference type="RuleBase" id="RU362101"/>
    </source>
</evidence>
<dbReference type="RefSeq" id="WP_304541935.1">
    <property type="nucleotide sequence ID" value="NZ_JARPTC010000008.1"/>
</dbReference>
<dbReference type="EMBL" id="JARPTC010000008">
    <property type="protein sequence ID" value="MDO7786817.1"/>
    <property type="molecule type" value="Genomic_DNA"/>
</dbReference>
<comment type="similarity">
    <text evidence="13">Belongs to the NiCoT transporter (TC 2.A.52) family.</text>
</comment>
<dbReference type="AlphaFoldDB" id="A0AAW7ZBW3"/>
<dbReference type="GO" id="GO:0015099">
    <property type="term" value="F:nickel cation transmembrane transporter activity"/>
    <property type="evidence" value="ECO:0007669"/>
    <property type="project" value="UniProtKB-UniRule"/>
</dbReference>
<evidence type="ECO:0000256" key="9">
    <source>
        <dbReference type="ARBA" id="ARBA00023065"/>
    </source>
</evidence>
<keyword evidence="4 13" id="KW-0813">Transport</keyword>
<name>A0AAW7ZBW3_9FIRM</name>
<dbReference type="InterPro" id="IPR051224">
    <property type="entry name" value="NiCoT_RcnA"/>
</dbReference>
<evidence type="ECO:0000256" key="2">
    <source>
        <dbReference type="ARBA" id="ARBA00004651"/>
    </source>
</evidence>
<evidence type="ECO:0000256" key="12">
    <source>
        <dbReference type="ARBA" id="ARBA00023285"/>
    </source>
</evidence>
<dbReference type="PANTHER" id="PTHR40659">
    <property type="entry name" value="NICKEL/COBALT EFFLUX SYSTEM RCNA"/>
    <property type="match status" value="1"/>
</dbReference>
<accession>A0AAW7ZBW3</accession>
<protein>
    <recommendedName>
        <fullName evidence="13">Nickel/cobalt efflux system</fullName>
    </recommendedName>
</protein>
<keyword evidence="3" id="KW-0171">Cobalt transport</keyword>
<feature type="transmembrane region" description="Helical" evidence="13">
    <location>
        <begin position="84"/>
        <end position="103"/>
    </location>
</feature>
<feature type="transmembrane region" description="Helical" evidence="13">
    <location>
        <begin position="234"/>
        <end position="254"/>
    </location>
</feature>
<keyword evidence="6" id="KW-0533">Nickel</keyword>
<evidence type="ECO:0000256" key="11">
    <source>
        <dbReference type="ARBA" id="ARBA00023136"/>
    </source>
</evidence>
<evidence type="ECO:0000256" key="8">
    <source>
        <dbReference type="ARBA" id="ARBA00022989"/>
    </source>
</evidence>
<keyword evidence="10" id="KW-0921">Nickel transport</keyword>
<gene>
    <name evidence="14" type="ORF">P6N53_06230</name>
</gene>
<reference evidence="14" key="1">
    <citation type="journal article" date="2023" name="J. Hazard. Mater.">
        <title>Anaerobic biodegradation of pyrene and benzo[a]pyrene by a new sulfate-reducing Desulforamulus aquiferis strain DSA.</title>
        <authorList>
            <person name="Zhang Z."/>
            <person name="Sun J."/>
            <person name="Gong X."/>
            <person name="Wang C."/>
            <person name="Wang H."/>
        </authorList>
    </citation>
    <scope>NUCLEOTIDE SEQUENCE</scope>
    <source>
        <strain evidence="14">DSA</strain>
    </source>
</reference>
<dbReference type="GO" id="GO:0032025">
    <property type="term" value="P:response to cobalt ion"/>
    <property type="evidence" value="ECO:0007669"/>
    <property type="project" value="TreeGrafter"/>
</dbReference>
<dbReference type="GO" id="GO:0005886">
    <property type="term" value="C:plasma membrane"/>
    <property type="evidence" value="ECO:0007669"/>
    <property type="project" value="UniProtKB-SubCell"/>
</dbReference>
<evidence type="ECO:0000256" key="7">
    <source>
        <dbReference type="ARBA" id="ARBA00022692"/>
    </source>
</evidence>
<dbReference type="Proteomes" id="UP001172911">
    <property type="component" value="Unassembled WGS sequence"/>
</dbReference>
<keyword evidence="7 13" id="KW-0812">Transmembrane</keyword>
<dbReference type="GO" id="GO:0010045">
    <property type="term" value="P:response to nickel cation"/>
    <property type="evidence" value="ECO:0007669"/>
    <property type="project" value="TreeGrafter"/>
</dbReference>
<reference evidence="14" key="2">
    <citation type="submission" date="2023-03" db="EMBL/GenBank/DDBJ databases">
        <authorList>
            <person name="Zhang Z."/>
        </authorList>
    </citation>
    <scope>NUCLEOTIDE SEQUENCE</scope>
    <source>
        <strain evidence="14">DSA</strain>
    </source>
</reference>
<keyword evidence="12" id="KW-0170">Cobalt</keyword>
<evidence type="ECO:0000313" key="15">
    <source>
        <dbReference type="Proteomes" id="UP001172911"/>
    </source>
</evidence>
<sequence>MDFWLYFGSALGIGALHALEPGHGKSIMGAYLVMSRGRSSDAVLLGLTSAITHTLVIVVMAFMAHSAATIAINSTEIPQEQMELWLKLISGAIIVLVGLRMLLRKNTTCGCGCGHTHHQGFPAGPIKGRFFTSQLSSGRLSGSKLSRKSLNRPGSLLDILLLGFTNGLMPCPSALAILLLSVSSGALMTGLALVFAFGIGGAIALVSVGLVFVKISSMAGGLFNNKAWGNLSRLSGALICAIGLVTTYSAVVGLG</sequence>
<dbReference type="InterPro" id="IPR011541">
    <property type="entry name" value="Ni/Co_transpt_high_affinity"/>
</dbReference>
<keyword evidence="8 13" id="KW-1133">Transmembrane helix</keyword>
<evidence type="ECO:0000256" key="6">
    <source>
        <dbReference type="ARBA" id="ARBA00022596"/>
    </source>
</evidence>
<comment type="caution">
    <text evidence="14">The sequence shown here is derived from an EMBL/GenBank/DDBJ whole genome shotgun (WGS) entry which is preliminary data.</text>
</comment>
<keyword evidence="9" id="KW-0406">Ion transport</keyword>